<organism evidence="3 4">
    <name type="scientific">Acetitomaculum ruminis DSM 5522</name>
    <dbReference type="NCBI Taxonomy" id="1120918"/>
    <lineage>
        <taxon>Bacteria</taxon>
        <taxon>Bacillati</taxon>
        <taxon>Bacillota</taxon>
        <taxon>Clostridia</taxon>
        <taxon>Lachnospirales</taxon>
        <taxon>Lachnospiraceae</taxon>
        <taxon>Acetitomaculum</taxon>
    </lineage>
</organism>
<dbReference type="InterPro" id="IPR008964">
    <property type="entry name" value="Invasin/intimin_cell_adhesion"/>
</dbReference>
<feature type="domain" description="BIG2" evidence="2">
    <location>
        <begin position="1499"/>
        <end position="1572"/>
    </location>
</feature>
<evidence type="ECO:0000313" key="4">
    <source>
        <dbReference type="Proteomes" id="UP000198838"/>
    </source>
</evidence>
<dbReference type="InterPro" id="IPR018391">
    <property type="entry name" value="PQQ_b-propeller_rpt"/>
</dbReference>
<dbReference type="InterPro" id="IPR011047">
    <property type="entry name" value="Quinoprotein_ADH-like_sf"/>
</dbReference>
<keyword evidence="1" id="KW-0812">Transmembrane</keyword>
<dbReference type="PANTHER" id="PTHR34512">
    <property type="entry name" value="CELL SURFACE PROTEIN"/>
    <property type="match status" value="1"/>
</dbReference>
<dbReference type="Proteomes" id="UP000198838">
    <property type="component" value="Unassembled WGS sequence"/>
</dbReference>
<keyword evidence="1" id="KW-1133">Transmembrane helix</keyword>
<dbReference type="PANTHER" id="PTHR34512:SF30">
    <property type="entry name" value="OUTER MEMBRANE PROTEIN ASSEMBLY FACTOR BAMB"/>
    <property type="match status" value="1"/>
</dbReference>
<dbReference type="SUPFAM" id="SSF50998">
    <property type="entry name" value="Quinoprotein alcohol dehydrogenase-like"/>
    <property type="match status" value="1"/>
</dbReference>
<dbReference type="Pfam" id="PF13360">
    <property type="entry name" value="PQQ_2"/>
    <property type="match status" value="1"/>
</dbReference>
<protein>
    <submittedName>
        <fullName evidence="3">PEGA domain-containing protein</fullName>
    </submittedName>
</protein>
<dbReference type="RefSeq" id="WP_092870590.1">
    <property type="nucleotide sequence ID" value="NZ_FOJY01000003.1"/>
</dbReference>
<dbReference type="Pfam" id="PF12733">
    <property type="entry name" value="Cadherin-like"/>
    <property type="match status" value="1"/>
</dbReference>
<keyword evidence="4" id="KW-1185">Reference proteome</keyword>
<keyword evidence="1" id="KW-0472">Membrane</keyword>
<dbReference type="Pfam" id="PF02368">
    <property type="entry name" value="Big_2"/>
    <property type="match status" value="4"/>
</dbReference>
<evidence type="ECO:0000313" key="3">
    <source>
        <dbReference type="EMBL" id="SFA84365.1"/>
    </source>
</evidence>
<dbReference type="OrthoDB" id="1885452at2"/>
<feature type="transmembrane region" description="Helical" evidence="1">
    <location>
        <begin position="34"/>
        <end position="53"/>
    </location>
</feature>
<reference evidence="3 4" key="1">
    <citation type="submission" date="2016-10" db="EMBL/GenBank/DDBJ databases">
        <authorList>
            <person name="de Groot N.N."/>
        </authorList>
    </citation>
    <scope>NUCLEOTIDE SEQUENCE [LARGE SCALE GENOMIC DNA]</scope>
    <source>
        <strain evidence="3 4">DSM 5522</strain>
    </source>
</reference>
<dbReference type="InterPro" id="IPR002372">
    <property type="entry name" value="PQQ_rpt_dom"/>
</dbReference>
<dbReference type="Gene3D" id="2.60.40.1080">
    <property type="match status" value="4"/>
</dbReference>
<dbReference type="InterPro" id="IPR025883">
    <property type="entry name" value="Cadherin-like_domain"/>
</dbReference>
<feature type="domain" description="BIG2" evidence="2">
    <location>
        <begin position="1340"/>
        <end position="1417"/>
    </location>
</feature>
<dbReference type="Gene3D" id="2.130.10.10">
    <property type="entry name" value="YVTN repeat-like/Quinoprotein amine dehydrogenase"/>
    <property type="match status" value="2"/>
</dbReference>
<evidence type="ECO:0000256" key="1">
    <source>
        <dbReference type="SAM" id="Phobius"/>
    </source>
</evidence>
<gene>
    <name evidence="3" type="ORF">SAMN05216249_103125</name>
</gene>
<dbReference type="SUPFAM" id="SSF49373">
    <property type="entry name" value="Invasin/intimin cell-adhesion fragments"/>
    <property type="match status" value="4"/>
</dbReference>
<dbReference type="SMART" id="SM00564">
    <property type="entry name" value="PQQ"/>
    <property type="match status" value="3"/>
</dbReference>
<evidence type="ECO:0000259" key="2">
    <source>
        <dbReference type="SMART" id="SM00635"/>
    </source>
</evidence>
<accession>A0A1I0W6I4</accession>
<feature type="domain" description="BIG2" evidence="2">
    <location>
        <begin position="1421"/>
        <end position="1497"/>
    </location>
</feature>
<dbReference type="InterPro" id="IPR015943">
    <property type="entry name" value="WD40/YVTN_repeat-like_dom_sf"/>
</dbReference>
<dbReference type="SMART" id="SM00635">
    <property type="entry name" value="BID_2"/>
    <property type="match status" value="4"/>
</dbReference>
<dbReference type="STRING" id="1120918.SAMN05216249_103125"/>
<dbReference type="InterPro" id="IPR003343">
    <property type="entry name" value="Big_2"/>
</dbReference>
<proteinExistence type="predicted"/>
<dbReference type="EMBL" id="FOJY01000003">
    <property type="protein sequence ID" value="SFA84365.1"/>
    <property type="molecule type" value="Genomic_DNA"/>
</dbReference>
<feature type="domain" description="BIG2" evidence="2">
    <location>
        <begin position="398"/>
        <end position="476"/>
    </location>
</feature>
<sequence length="1574" mass="172066">MTKGSKASSRGNFGKKLYYYEENKMFRNKNIRNIIAFFMAIFMAVQILYTPYLEVHAQDVSGSAYEGDTITTNVRDGFVQKAFRRTIDVWARNADDEKIDSKAYLDDDEVAYNWNDNVKTSYTFDFSNYEDGQHTIRIVAGNASVTYKFTLQKAKEGEFIGYAVFSLEAFTISKGYLVEPKLIPIYQGETSAQVLLRYLDDEGYAYDYTGDPTSGFYLAQIYGSNHKNASKYNPAPKTVLDLTGAKLEENVESGYGESCGFDEDDYENGKLGEFDFCSFSGWMYSVDNDFPNVGFADYYLSPGEVVRIQFTVNLGVELGEKGYNEDEPAYVTADKGELTALMASVNSSDCKEALLNDGDIATAMKKAEANCQNMACSQNEVDNTSKELKSAIEKKEAEITGITLDKEEAVAQVGSTFKLSASTMPAGSAYSGKMTFNSSNTDIATVDKDGNVTALALGSCEIIATFGKFEKRCSLEVTEKKVELQLNITPQDAIVNITDSAGEPVEDITKGTYELLSDTDYSLKVSKYGYKTYTEKINLNKNESKNINLEKAADDELEKLSSDWSDLRNSSSNNGMIPGQTAITASQSLEKWSKKLDKSTLSEAIIVADDVVLTSGNTIYKINKNTGEVSKTAALLGTAVSDISPVYAQGMIFVGLSGGKVEALNAKTLQSLWIYSSDLSGDTTSLKYNEGYLYFGIKGEKYHKKFVCLSTTDEDVNKTDEVKASSWEHNLWGYNITGAYVNEKGVYFLVDGQEKAGLYAIDKQGVVMDFQDEYFKGKISSDLSYDKDSNRIIFATKEGYIYSVKLTDDPDYDFQSIKSYQIRGYSSSIPLVHNGRVYVGSNNGNNKEIVVLNISKDGEFTESYRYSTDFTILASGLLTTAYEDTYVYFTENKTSGGIICLKDNVGQTEADVSEIYLPTENTAGSSKSLIADKNGNIYYINDAGTVTAVEKNTAFLNGIDVTGISAIIDSGKEFDSSKKEHTIAVDEGTTQFTLSLNLPENALATINGQAGKEAKISVSGQKTITVVVTKDGKERTYILNIVDKSHDATLAQLEISNAVSRTTSRFTLSPEFKADVTDYTATIDKKVTSAINIWPLLNDSKASLKVYPVSEIGSNTVILDDGSIKLSGEVNKREKYSVFLADNSDTAKVRVEVTAEDGITKESYSVILKQQETYPPIIKNLNCSDKDRTLTGTKISFESNEDGKLYYVVKAKGSEAPDSVEIIETLGKTVVYGANEITIDELPDEGCEIYFVVNDGTNTSSIQHVSVAANENYENKVAADAVVEKINEITKIEVTDECKALIEEARNAYDSLREGAKKFVPDDSLKKLTDAEKEYKELTTVSDISLKSTSATLYVGGKVTIVSEISPATALNKEVTYKSSNSKVATVNVKGIVTAKKAGTATITVTTKDQEKTAKYVVKVINNTITLNSKKVVLYTKTKTSATLKATVRGLKNTVTWKSSNPKVATVNAKGLVKAKKAGNTTITATANGVSVTCSVKVAKATLTIKKSHISIKKGKTAYIGAKATPKAKITYKSSNKKIASVDSKGYVKGKKTGRVKITITANGITKKVEVFVS</sequence>
<name>A0A1I0W6I4_9FIRM</name>